<dbReference type="Proteomes" id="UP000664771">
    <property type="component" value="Unassembled WGS sequence"/>
</dbReference>
<comment type="caution">
    <text evidence="1">The sequence shown here is derived from an EMBL/GenBank/DDBJ whole genome shotgun (WGS) entry which is preliminary data.</text>
</comment>
<dbReference type="RefSeq" id="WP_207883217.1">
    <property type="nucleotide sequence ID" value="NZ_JAFVMF010000023.1"/>
</dbReference>
<name>A0ABS3LZZ3_9PROT</name>
<organism evidence="1 2">
    <name type="scientific">Acetobacter sacchari</name>
    <dbReference type="NCBI Taxonomy" id="2661687"/>
    <lineage>
        <taxon>Bacteria</taxon>
        <taxon>Pseudomonadati</taxon>
        <taxon>Pseudomonadota</taxon>
        <taxon>Alphaproteobacteria</taxon>
        <taxon>Acetobacterales</taxon>
        <taxon>Acetobacteraceae</taxon>
        <taxon>Acetobacter</taxon>
    </lineage>
</organism>
<reference evidence="1 2" key="1">
    <citation type="submission" date="2021-03" db="EMBL/GenBank/DDBJ databases">
        <title>The complete genome sequence of Acetobacter sacchari TBRC 11175.</title>
        <authorList>
            <person name="Charoenyingcharoen P."/>
            <person name="Yukphan P."/>
        </authorList>
    </citation>
    <scope>NUCLEOTIDE SEQUENCE [LARGE SCALE GENOMIC DNA]</scope>
    <source>
        <strain evidence="1 2">TBRC 11175</strain>
    </source>
</reference>
<dbReference type="Pfam" id="PF08856">
    <property type="entry name" value="DUF1826"/>
    <property type="match status" value="1"/>
</dbReference>
<sequence>MRSGCTTQRRLLVPSSLREIERPACHLAHLPRVLDQNLARAVFAYLETGPEFFLDMGRPEILETRLRSVAGNAAACLVADVLALVHHYRHLTGEDDVRLRLECIDHDSCRRFHVDNVGLRLLCTYIGPGVQWKRADDDDIHETLAGDIVILKGLLYPGRVATGAVLHRSPPLSELSIPTRRLLLTVDHVGACGMDVRQSVAART</sequence>
<evidence type="ECO:0000313" key="2">
    <source>
        <dbReference type="Proteomes" id="UP000664771"/>
    </source>
</evidence>
<dbReference type="EMBL" id="JAFVMF010000023">
    <property type="protein sequence ID" value="MBO1361460.1"/>
    <property type="molecule type" value="Genomic_DNA"/>
</dbReference>
<proteinExistence type="predicted"/>
<dbReference type="InterPro" id="IPR014955">
    <property type="entry name" value="DUF1826"/>
</dbReference>
<keyword evidence="2" id="KW-1185">Reference proteome</keyword>
<accession>A0ABS3LZZ3</accession>
<protein>
    <submittedName>
        <fullName evidence="1">DUF1826 domain-containing protein</fullName>
    </submittedName>
</protein>
<evidence type="ECO:0000313" key="1">
    <source>
        <dbReference type="EMBL" id="MBO1361460.1"/>
    </source>
</evidence>
<gene>
    <name evidence="1" type="ORF">J2D73_16870</name>
</gene>